<sequence length="74" mass="8482">MSFTNEFMIDMAFDEIPIEKDSLRRRCFFFLSVARTDFCALPDFLTALPVLGGAIVADSLWKFKLLIAKTKQTE</sequence>
<reference evidence="1" key="2">
    <citation type="journal article" date="2022" name="Res Sq">
        <title>Comparative Genomics Reveals Insights into the Divergent Evolution of Astigmatic Mites and Household Pest Adaptations.</title>
        <authorList>
            <person name="Xiong Q."/>
            <person name="Wan A.T.-Y."/>
            <person name="Liu X.-Y."/>
            <person name="Fung C.S.-H."/>
            <person name="Xiao X."/>
            <person name="Malainual N."/>
            <person name="Hou J."/>
            <person name="Wang L."/>
            <person name="Wang M."/>
            <person name="Yang K."/>
            <person name="Cui Y."/>
            <person name="Leung E."/>
            <person name="Nong W."/>
            <person name="Shin S.-K."/>
            <person name="Au S."/>
            <person name="Jeong K.Y."/>
            <person name="Chew F.T."/>
            <person name="Hui J."/>
            <person name="Leung T.F."/>
            <person name="Tungtrongchitr A."/>
            <person name="Zhong N."/>
            <person name="Liu Z."/>
            <person name="Tsui S."/>
        </authorList>
    </citation>
    <scope>NUCLEOTIDE SEQUENCE</scope>
    <source>
        <strain evidence="1">Derf</strain>
        <tissue evidence="1">Whole organism</tissue>
    </source>
</reference>
<evidence type="ECO:0000313" key="2">
    <source>
        <dbReference type="Proteomes" id="UP000790347"/>
    </source>
</evidence>
<dbReference type="EMBL" id="ASGP02000005">
    <property type="protein sequence ID" value="KAH9506873.1"/>
    <property type="molecule type" value="Genomic_DNA"/>
</dbReference>
<proteinExistence type="predicted"/>
<dbReference type="Proteomes" id="UP000790347">
    <property type="component" value="Unassembled WGS sequence"/>
</dbReference>
<protein>
    <submittedName>
        <fullName evidence="1">Uncharacterized protein</fullName>
    </submittedName>
</protein>
<evidence type="ECO:0000313" key="1">
    <source>
        <dbReference type="EMBL" id="KAH9506873.1"/>
    </source>
</evidence>
<dbReference type="AlphaFoldDB" id="A0A922L0M3"/>
<accession>A0A922L0M3</accession>
<reference evidence="1" key="1">
    <citation type="submission" date="2013-05" db="EMBL/GenBank/DDBJ databases">
        <authorList>
            <person name="Yim A.K.Y."/>
            <person name="Chan T.F."/>
            <person name="Ji K.M."/>
            <person name="Liu X.Y."/>
            <person name="Zhou J.W."/>
            <person name="Li R.Q."/>
            <person name="Yang K.Y."/>
            <person name="Li J."/>
            <person name="Li M."/>
            <person name="Law P.T.W."/>
            <person name="Wu Y.L."/>
            <person name="Cai Z.L."/>
            <person name="Qin H."/>
            <person name="Bao Y."/>
            <person name="Leung R.K.K."/>
            <person name="Ng P.K.S."/>
            <person name="Zou J."/>
            <person name="Zhong X.J."/>
            <person name="Ran P.X."/>
            <person name="Zhong N.S."/>
            <person name="Liu Z.G."/>
            <person name="Tsui S.K.W."/>
        </authorList>
    </citation>
    <scope>NUCLEOTIDE SEQUENCE</scope>
    <source>
        <strain evidence="1">Derf</strain>
        <tissue evidence="1">Whole organism</tissue>
    </source>
</reference>
<organism evidence="1 2">
    <name type="scientific">Dermatophagoides farinae</name>
    <name type="common">American house dust mite</name>
    <dbReference type="NCBI Taxonomy" id="6954"/>
    <lineage>
        <taxon>Eukaryota</taxon>
        <taxon>Metazoa</taxon>
        <taxon>Ecdysozoa</taxon>
        <taxon>Arthropoda</taxon>
        <taxon>Chelicerata</taxon>
        <taxon>Arachnida</taxon>
        <taxon>Acari</taxon>
        <taxon>Acariformes</taxon>
        <taxon>Sarcoptiformes</taxon>
        <taxon>Astigmata</taxon>
        <taxon>Psoroptidia</taxon>
        <taxon>Analgoidea</taxon>
        <taxon>Pyroglyphidae</taxon>
        <taxon>Dermatophagoidinae</taxon>
        <taxon>Dermatophagoides</taxon>
    </lineage>
</organism>
<name>A0A922L0M3_DERFA</name>
<comment type="caution">
    <text evidence="1">The sequence shown here is derived from an EMBL/GenBank/DDBJ whole genome shotgun (WGS) entry which is preliminary data.</text>
</comment>
<keyword evidence="2" id="KW-1185">Reference proteome</keyword>
<gene>
    <name evidence="1" type="ORF">DERF_011585</name>
</gene>